<reference evidence="1 2" key="2">
    <citation type="journal article" date="2022" name="Mol. Ecol. Resour.">
        <title>The genomes of chicory, endive, great burdock and yacon provide insights into Asteraceae paleo-polyploidization history and plant inulin production.</title>
        <authorList>
            <person name="Fan W."/>
            <person name="Wang S."/>
            <person name="Wang H."/>
            <person name="Wang A."/>
            <person name="Jiang F."/>
            <person name="Liu H."/>
            <person name="Zhao H."/>
            <person name="Xu D."/>
            <person name="Zhang Y."/>
        </authorList>
    </citation>
    <scope>NUCLEOTIDE SEQUENCE [LARGE SCALE GENOMIC DNA]</scope>
    <source>
        <strain evidence="2">cv. Yunnan</strain>
        <tissue evidence="1">Leaves</tissue>
    </source>
</reference>
<reference evidence="2" key="1">
    <citation type="journal article" date="2022" name="Mol. Ecol. Resour.">
        <title>The genomes of chicory, endive, great burdock and yacon provide insights into Asteraceae palaeo-polyploidization history and plant inulin production.</title>
        <authorList>
            <person name="Fan W."/>
            <person name="Wang S."/>
            <person name="Wang H."/>
            <person name="Wang A."/>
            <person name="Jiang F."/>
            <person name="Liu H."/>
            <person name="Zhao H."/>
            <person name="Xu D."/>
            <person name="Zhang Y."/>
        </authorList>
    </citation>
    <scope>NUCLEOTIDE SEQUENCE [LARGE SCALE GENOMIC DNA]</scope>
    <source>
        <strain evidence="2">cv. Yunnan</strain>
    </source>
</reference>
<sequence length="152" mass="16365">MLGDGACMGKVQGNDVSEGPKKSYRRHLLSADKGGAARAHNSIPSPNLEDIAHNIIGLKSRKRPRVGLSGEDPFNIDRFINAPFPAVPASGQCSMENVGGGDSNGVAIPDLNVSMEGCFRAITMKGILGPVTGQFSYNRRLRRQLSWGRSWE</sequence>
<dbReference type="Proteomes" id="UP001056120">
    <property type="component" value="Linkage Group LG29"/>
</dbReference>
<accession>A0ACB8Y0M4</accession>
<proteinExistence type="predicted"/>
<evidence type="ECO:0000313" key="2">
    <source>
        <dbReference type="Proteomes" id="UP001056120"/>
    </source>
</evidence>
<organism evidence="1 2">
    <name type="scientific">Smallanthus sonchifolius</name>
    <dbReference type="NCBI Taxonomy" id="185202"/>
    <lineage>
        <taxon>Eukaryota</taxon>
        <taxon>Viridiplantae</taxon>
        <taxon>Streptophyta</taxon>
        <taxon>Embryophyta</taxon>
        <taxon>Tracheophyta</taxon>
        <taxon>Spermatophyta</taxon>
        <taxon>Magnoliopsida</taxon>
        <taxon>eudicotyledons</taxon>
        <taxon>Gunneridae</taxon>
        <taxon>Pentapetalae</taxon>
        <taxon>asterids</taxon>
        <taxon>campanulids</taxon>
        <taxon>Asterales</taxon>
        <taxon>Asteraceae</taxon>
        <taxon>Asteroideae</taxon>
        <taxon>Heliantheae alliance</taxon>
        <taxon>Millerieae</taxon>
        <taxon>Smallanthus</taxon>
    </lineage>
</organism>
<keyword evidence="2" id="KW-1185">Reference proteome</keyword>
<dbReference type="EMBL" id="CM042046">
    <property type="protein sequence ID" value="KAI3677236.1"/>
    <property type="molecule type" value="Genomic_DNA"/>
</dbReference>
<gene>
    <name evidence="1" type="ORF">L1987_86859</name>
</gene>
<evidence type="ECO:0000313" key="1">
    <source>
        <dbReference type="EMBL" id="KAI3677236.1"/>
    </source>
</evidence>
<protein>
    <submittedName>
        <fullName evidence="1">Uncharacterized protein</fullName>
    </submittedName>
</protein>
<name>A0ACB8Y0M4_9ASTR</name>
<comment type="caution">
    <text evidence="1">The sequence shown here is derived from an EMBL/GenBank/DDBJ whole genome shotgun (WGS) entry which is preliminary data.</text>
</comment>